<feature type="region of interest" description="Disordered" evidence="1">
    <location>
        <begin position="326"/>
        <end position="360"/>
    </location>
</feature>
<feature type="compositionally biased region" description="Gly residues" evidence="1">
    <location>
        <begin position="519"/>
        <end position="528"/>
    </location>
</feature>
<proteinExistence type="predicted"/>
<gene>
    <name evidence="2" type="ORF">ACHAXA_011509</name>
</gene>
<feature type="compositionally biased region" description="Low complexity" evidence="1">
    <location>
        <begin position="420"/>
        <end position="434"/>
    </location>
</feature>
<comment type="caution">
    <text evidence="2">The sequence shown here is derived from an EMBL/GenBank/DDBJ whole genome shotgun (WGS) entry which is preliminary data.</text>
</comment>
<feature type="compositionally biased region" description="Polar residues" evidence="1">
    <location>
        <begin position="33"/>
        <end position="49"/>
    </location>
</feature>
<feature type="compositionally biased region" description="Pro residues" evidence="1">
    <location>
        <begin position="101"/>
        <end position="116"/>
    </location>
</feature>
<evidence type="ECO:0000256" key="1">
    <source>
        <dbReference type="SAM" id="MobiDB-lite"/>
    </source>
</evidence>
<evidence type="ECO:0000313" key="3">
    <source>
        <dbReference type="Proteomes" id="UP001530377"/>
    </source>
</evidence>
<evidence type="ECO:0008006" key="4">
    <source>
        <dbReference type="Google" id="ProtNLM"/>
    </source>
</evidence>
<dbReference type="AlphaFoldDB" id="A0ABD3SDI1"/>
<feature type="region of interest" description="Disordered" evidence="1">
    <location>
        <begin position="1"/>
        <end position="176"/>
    </location>
</feature>
<feature type="compositionally biased region" description="Basic and acidic residues" evidence="1">
    <location>
        <begin position="399"/>
        <end position="412"/>
    </location>
</feature>
<name>A0ABD3SDI1_9STRA</name>
<dbReference type="EMBL" id="JALLPB020000061">
    <property type="protein sequence ID" value="KAL3822590.1"/>
    <property type="molecule type" value="Genomic_DNA"/>
</dbReference>
<reference evidence="2 3" key="1">
    <citation type="submission" date="2024-10" db="EMBL/GenBank/DDBJ databases">
        <title>Updated reference genomes for cyclostephanoid diatoms.</title>
        <authorList>
            <person name="Roberts W.R."/>
            <person name="Alverson A.J."/>
        </authorList>
    </citation>
    <scope>NUCLEOTIDE SEQUENCE [LARGE SCALE GENOMIC DNA]</scope>
    <source>
        <strain evidence="2 3">AJA228-03</strain>
    </source>
</reference>
<feature type="compositionally biased region" description="Low complexity" evidence="1">
    <location>
        <begin position="117"/>
        <end position="127"/>
    </location>
</feature>
<feature type="compositionally biased region" description="Basic and acidic residues" evidence="1">
    <location>
        <begin position="56"/>
        <end position="87"/>
    </location>
</feature>
<feature type="compositionally biased region" description="Low complexity" evidence="1">
    <location>
        <begin position="163"/>
        <end position="175"/>
    </location>
</feature>
<organism evidence="2 3">
    <name type="scientific">Cyclostephanos tholiformis</name>
    <dbReference type="NCBI Taxonomy" id="382380"/>
    <lineage>
        <taxon>Eukaryota</taxon>
        <taxon>Sar</taxon>
        <taxon>Stramenopiles</taxon>
        <taxon>Ochrophyta</taxon>
        <taxon>Bacillariophyta</taxon>
        <taxon>Coscinodiscophyceae</taxon>
        <taxon>Thalassiosirophycidae</taxon>
        <taxon>Stephanodiscales</taxon>
        <taxon>Stephanodiscaceae</taxon>
        <taxon>Cyclostephanos</taxon>
    </lineage>
</organism>
<sequence length="577" mass="62905">MRMPYGNNGNSQPMRGAMTSSKKDYRQQQQQQENYSGYHSLCVHSQVSTDSEEDCDSSKEGRDDDMNNEGRRTNNDNSDKRDCEEHINPITRLRSHGIVAPTPPPPPPPPHPPSSMPLPSLSSSSSSEMSRHLIERNSGGVISRPTDGNNSRAPQGMPMPPTSSSSSQQKQQQQQNAVLALLNEMRTLELNFQQRSSEYAIERASLMETLSRQSAYISQLESTQQSLLGHNAVLNRRLANTMSRLDKFATGCWQFSSSSVKKMSEALHVQVHEWTRAYGIETSLKASTEEEEAIEKTTMEKMQGMHLEIMGLKRSNRALKKRMLGRGTFGDGRTKEKKEMDNGSGNGNIGQSEQDDEVSHMTGMTQITSTTNMTGVTQTTTPTSATKLLEAMAAFLTTHDGKGGGQHEREGENESQSRPGATTDDVVATVGDVTPKIGSGRLRMKSVQIAPPQSILKSTGKFNNSDRDDAAGGGRARQRPSGHPPPLLQHPGHARQKTTRHKRPNPGLPKSPNMRHNASGGGSEGGSGRRPSSQEVKTAPPPAAASGLDFANFNDDFAGTDENDTWLASWGDDASEV</sequence>
<feature type="compositionally biased region" description="Basic and acidic residues" evidence="1">
    <location>
        <begin position="332"/>
        <end position="341"/>
    </location>
</feature>
<dbReference type="Proteomes" id="UP001530377">
    <property type="component" value="Unassembled WGS sequence"/>
</dbReference>
<keyword evidence="3" id="KW-1185">Reference proteome</keyword>
<feature type="region of interest" description="Disordered" evidence="1">
    <location>
        <begin position="398"/>
        <end position="577"/>
    </location>
</feature>
<protein>
    <recommendedName>
        <fullName evidence="4">Up-regulated during septation protein 1 domain-containing protein</fullName>
    </recommendedName>
</protein>
<accession>A0ABD3SDI1</accession>
<feature type="compositionally biased region" description="Basic residues" evidence="1">
    <location>
        <begin position="492"/>
        <end position="504"/>
    </location>
</feature>
<evidence type="ECO:0000313" key="2">
    <source>
        <dbReference type="EMBL" id="KAL3822590.1"/>
    </source>
</evidence>